<dbReference type="Gene3D" id="3.15.10.10">
    <property type="entry name" value="Bactericidal permeability-increasing protein, domain 1"/>
    <property type="match status" value="1"/>
</dbReference>
<evidence type="ECO:0000313" key="3">
    <source>
        <dbReference type="Proteomes" id="UP001295684"/>
    </source>
</evidence>
<dbReference type="Proteomes" id="UP001295684">
    <property type="component" value="Unassembled WGS sequence"/>
</dbReference>
<dbReference type="InterPro" id="IPR017943">
    <property type="entry name" value="Bactericidal_perm-incr_a/b_dom"/>
</dbReference>
<reference evidence="2" key="1">
    <citation type="submission" date="2023-07" db="EMBL/GenBank/DDBJ databases">
        <authorList>
            <consortium name="AG Swart"/>
            <person name="Singh M."/>
            <person name="Singh A."/>
            <person name="Seah K."/>
            <person name="Emmerich C."/>
        </authorList>
    </citation>
    <scope>NUCLEOTIDE SEQUENCE</scope>
    <source>
        <strain evidence="2">DP1</strain>
    </source>
</reference>
<keyword evidence="3" id="KW-1185">Reference proteome</keyword>
<gene>
    <name evidence="2" type="ORF">ECRASSUSDP1_LOCUS8287</name>
</gene>
<evidence type="ECO:0000256" key="1">
    <source>
        <dbReference type="SAM" id="SignalP"/>
    </source>
</evidence>
<dbReference type="SUPFAM" id="SSF55394">
    <property type="entry name" value="Bactericidal permeability-increasing protein, BPI"/>
    <property type="match status" value="1"/>
</dbReference>
<protein>
    <recommendedName>
        <fullName evidence="4">Bactericidal permeability-increasing protein</fullName>
    </recommendedName>
</protein>
<evidence type="ECO:0008006" key="4">
    <source>
        <dbReference type="Google" id="ProtNLM"/>
    </source>
</evidence>
<organism evidence="2 3">
    <name type="scientific">Euplotes crassus</name>
    <dbReference type="NCBI Taxonomy" id="5936"/>
    <lineage>
        <taxon>Eukaryota</taxon>
        <taxon>Sar</taxon>
        <taxon>Alveolata</taxon>
        <taxon>Ciliophora</taxon>
        <taxon>Intramacronucleata</taxon>
        <taxon>Spirotrichea</taxon>
        <taxon>Hypotrichia</taxon>
        <taxon>Euplotida</taxon>
        <taxon>Euplotidae</taxon>
        <taxon>Moneuplotes</taxon>
    </lineage>
</organism>
<dbReference type="InterPro" id="IPR032942">
    <property type="entry name" value="BPI/LBP/Plunc"/>
</dbReference>
<keyword evidence="1" id="KW-0732">Signal</keyword>
<dbReference type="GO" id="GO:0008289">
    <property type="term" value="F:lipid binding"/>
    <property type="evidence" value="ECO:0007669"/>
    <property type="project" value="InterPro"/>
</dbReference>
<feature type="signal peptide" evidence="1">
    <location>
        <begin position="1"/>
        <end position="19"/>
    </location>
</feature>
<name>A0AAD1UD55_EUPCR</name>
<accession>A0AAD1UD55</accession>
<comment type="caution">
    <text evidence="2">The sequence shown here is derived from an EMBL/GenBank/DDBJ whole genome shotgun (WGS) entry which is preliminary data.</text>
</comment>
<feature type="chain" id="PRO_5042119631" description="Bactericidal permeability-increasing protein" evidence="1">
    <location>
        <begin position="20"/>
        <end position="481"/>
    </location>
</feature>
<sequence>MVKKLIFICILLLLSLVVAHKPGLVAVVKKGIVDKVRDKYFTSLFDQLGHQSIPDIKSGDLKLTKITAELSNDSPNNLQASFKEDINAINIDLKNTHIDVKVNWRYHKSILTLKGSARIRGTLSDLGMNIVMQDTKDGDFTIPHINAKDMRVSISKNKIKLDFHCKGCPKPVESLISKALKGKLVDEVQSQIKKQVPKQANSIGNSVIKKTYPKTLNLYDNISLATALTSSIVVKSDHLEVPIDATFFPKSQGYNHSSEPIDIPHYNKDDPGEIMLFFSPYLAQTLAKTIDTEKLVYDFPLFEIQHQLSIDPEAGPTVISFEDGDLIAKGNAKIMAPVYGVGVSIGVTLKLDMNILNGEGDNMLSVIPKVKGLELEKFDFITPKGSPSDSGIPASFIKSLLTSHVGLVGLSNNSNFETPRIDSKELLAYLNKLIPMFLDQLVLPTVEIPQQDILPLQVTNSELDFHKGYSELGLLFKFTGY</sequence>
<proteinExistence type="predicted"/>
<dbReference type="PANTHER" id="PTHR10504:SF131">
    <property type="entry name" value="BPI2 DOMAIN-CONTAINING PROTEIN"/>
    <property type="match status" value="1"/>
</dbReference>
<dbReference type="PANTHER" id="PTHR10504">
    <property type="entry name" value="BACTERICIDAL PERMEABILITY-INCREASING BPI PROTEIN-RELATED"/>
    <property type="match status" value="1"/>
</dbReference>
<dbReference type="AlphaFoldDB" id="A0AAD1UD55"/>
<dbReference type="Gene3D" id="3.15.20.10">
    <property type="entry name" value="Bactericidal permeability-increasing protein, domain 2"/>
    <property type="match status" value="1"/>
</dbReference>
<dbReference type="EMBL" id="CAMPGE010008102">
    <property type="protein sequence ID" value="CAI2367011.1"/>
    <property type="molecule type" value="Genomic_DNA"/>
</dbReference>
<evidence type="ECO:0000313" key="2">
    <source>
        <dbReference type="EMBL" id="CAI2367011.1"/>
    </source>
</evidence>